<organism evidence="3 4">
    <name type="scientific">Boothiomyces macroporosus</name>
    <dbReference type="NCBI Taxonomy" id="261099"/>
    <lineage>
        <taxon>Eukaryota</taxon>
        <taxon>Fungi</taxon>
        <taxon>Fungi incertae sedis</taxon>
        <taxon>Chytridiomycota</taxon>
        <taxon>Chytridiomycota incertae sedis</taxon>
        <taxon>Chytridiomycetes</taxon>
        <taxon>Rhizophydiales</taxon>
        <taxon>Terramycetaceae</taxon>
        <taxon>Boothiomyces</taxon>
    </lineage>
</organism>
<keyword evidence="4" id="KW-1185">Reference proteome</keyword>
<sequence length="545" mass="56771">MYLFKFVNTLLATTVLATGQPLCDKYTTALFKDNTEDNQLKLLTALVNTVVIGNFSATVNNQPVPGILAPATFNGQPVNMLPFFTGQQGATANVNGVATAGVNFLDGGGADPLKQGLPANSQNTRQFKLLTHLYQLFGSLLGCSKQGGQVFPNYAGNPSMTDVHRFMKLDNATMSFFIQQVGAAALSFGVTPDDANVVGNALTALFNDQCTAPAPLTPQSSPQPQAFCLGSGCSPQHGVDPTSCPQGPGSLPNNSPSGASNNQQSQQNSGSQSSGQSLCDKYTTALFKDNTEDNQLKLLTALVNRVVGGNFTATANGKPVTGILVKGTFDGQPVDMLPFFTGQSGPTTNVGGVATAGINFLDGGAADALKQGLPANDPNSRQFKLLTHLYQLFGSLLACSKQGGQVFPNYSGNPSMLDTHRFMNLNKATMDFFIDQVGQAAISFGVTADDATKVGQALQTLFNNQCAPLAKLTPQTAPTEQGFCLGDGCQNLKDQTACPNGVQSNTGSTSSSSGSSSASSNGKVIKCLPRGAISMGSSVHKRSEL</sequence>
<accession>A0AAD5UK90</accession>
<name>A0AAD5UK90_9FUNG</name>
<reference evidence="3" key="1">
    <citation type="submission" date="2020-05" db="EMBL/GenBank/DDBJ databases">
        <title>Phylogenomic resolution of chytrid fungi.</title>
        <authorList>
            <person name="Stajich J.E."/>
            <person name="Amses K."/>
            <person name="Simmons R."/>
            <person name="Seto K."/>
            <person name="Myers J."/>
            <person name="Bonds A."/>
            <person name="Quandt C.A."/>
            <person name="Barry K."/>
            <person name="Liu P."/>
            <person name="Grigoriev I."/>
            <person name="Longcore J.E."/>
            <person name="James T.Y."/>
        </authorList>
    </citation>
    <scope>NUCLEOTIDE SEQUENCE</scope>
    <source>
        <strain evidence="3">PLAUS21</strain>
    </source>
</reference>
<protein>
    <submittedName>
        <fullName evidence="3">Uncharacterized protein</fullName>
    </submittedName>
</protein>
<feature type="region of interest" description="Disordered" evidence="1">
    <location>
        <begin position="500"/>
        <end position="523"/>
    </location>
</feature>
<evidence type="ECO:0000256" key="2">
    <source>
        <dbReference type="SAM" id="SignalP"/>
    </source>
</evidence>
<keyword evidence="2" id="KW-0732">Signal</keyword>
<feature type="region of interest" description="Disordered" evidence="1">
    <location>
        <begin position="238"/>
        <end position="277"/>
    </location>
</feature>
<feature type="compositionally biased region" description="Low complexity" evidence="1">
    <location>
        <begin position="245"/>
        <end position="277"/>
    </location>
</feature>
<evidence type="ECO:0000313" key="4">
    <source>
        <dbReference type="Proteomes" id="UP001210925"/>
    </source>
</evidence>
<feature type="compositionally biased region" description="Low complexity" evidence="1">
    <location>
        <begin position="504"/>
        <end position="522"/>
    </location>
</feature>
<proteinExistence type="predicted"/>
<dbReference type="AlphaFoldDB" id="A0AAD5UK90"/>
<dbReference type="Proteomes" id="UP001210925">
    <property type="component" value="Unassembled WGS sequence"/>
</dbReference>
<evidence type="ECO:0000256" key="1">
    <source>
        <dbReference type="SAM" id="MobiDB-lite"/>
    </source>
</evidence>
<feature type="chain" id="PRO_5042151114" evidence="2">
    <location>
        <begin position="20"/>
        <end position="545"/>
    </location>
</feature>
<feature type="signal peptide" evidence="2">
    <location>
        <begin position="1"/>
        <end position="19"/>
    </location>
</feature>
<comment type="caution">
    <text evidence="3">The sequence shown here is derived from an EMBL/GenBank/DDBJ whole genome shotgun (WGS) entry which is preliminary data.</text>
</comment>
<evidence type="ECO:0000313" key="3">
    <source>
        <dbReference type="EMBL" id="KAJ3258578.1"/>
    </source>
</evidence>
<dbReference type="EMBL" id="JADGKB010000026">
    <property type="protein sequence ID" value="KAJ3258578.1"/>
    <property type="molecule type" value="Genomic_DNA"/>
</dbReference>
<gene>
    <name evidence="3" type="ORF">HK103_003538</name>
</gene>